<evidence type="ECO:0000313" key="6">
    <source>
        <dbReference type="EMBL" id="OBR97762.1"/>
    </source>
</evidence>
<reference evidence="5 7" key="1">
    <citation type="journal article" date="2015" name="Biotechnol. Bioeng.">
        <title>Genome sequence and phenotypic characterization of Caulobacter segnis.</title>
        <authorList>
            <person name="Patel S."/>
            <person name="Fletcher B."/>
            <person name="Scott D.C."/>
            <person name="Ely B."/>
        </authorList>
    </citation>
    <scope>NUCLEOTIDE SEQUENCE [LARGE SCALE GENOMIC DNA]</scope>
    <source>
        <strain evidence="5 7">PS02</strain>
    </source>
</reference>
<evidence type="ECO:0000313" key="7">
    <source>
        <dbReference type="Proteomes" id="UP000077384"/>
    </source>
</evidence>
<keyword evidence="1" id="KW-0805">Transcription regulation</keyword>
<dbReference type="InterPro" id="IPR027417">
    <property type="entry name" value="P-loop_NTPase"/>
</dbReference>
<keyword evidence="2" id="KW-0238">DNA-binding</keyword>
<dbReference type="Gene3D" id="3.40.50.300">
    <property type="entry name" value="P-loop containing nucleotide triphosphate hydrolases"/>
    <property type="match status" value="1"/>
</dbReference>
<accession>A0A168P3X7</accession>
<dbReference type="PROSITE" id="PS50043">
    <property type="entry name" value="HTH_LUXR_2"/>
    <property type="match status" value="1"/>
</dbReference>
<dbReference type="SUPFAM" id="SSF52540">
    <property type="entry name" value="P-loop containing nucleoside triphosphate hydrolases"/>
    <property type="match status" value="1"/>
</dbReference>
<feature type="domain" description="HTH luxR-type" evidence="4">
    <location>
        <begin position="757"/>
        <end position="822"/>
    </location>
</feature>
<dbReference type="PRINTS" id="PR00038">
    <property type="entry name" value="HTHLUXR"/>
</dbReference>
<reference evidence="6 8" key="2">
    <citation type="journal article" date="2016" name="Front. Microbiol.">
        <title>Industrial Acetogenic Biocatalysts: A Comparative Metabolic and Genomic Analysis.</title>
        <authorList>
            <person name="Bengelsdorf F."/>
            <person name="Poehlein A."/>
            <person name="Sonja S."/>
            <person name="Erz C."/>
            <person name="Hummel T."/>
            <person name="Hoffmeister S."/>
            <person name="Daniel R."/>
            <person name="Durre P."/>
        </authorList>
    </citation>
    <scope>NUCLEOTIDE SEQUENCE [LARGE SCALE GENOMIC DNA]</scope>
    <source>
        <strain evidence="6 8">PTA-10522</strain>
    </source>
</reference>
<evidence type="ECO:0000256" key="1">
    <source>
        <dbReference type="ARBA" id="ARBA00023015"/>
    </source>
</evidence>
<dbReference type="GO" id="GO:0003677">
    <property type="term" value="F:DNA binding"/>
    <property type="evidence" value="ECO:0007669"/>
    <property type="project" value="UniProtKB-KW"/>
</dbReference>
<dbReference type="InterPro" id="IPR059106">
    <property type="entry name" value="WHD_MalT"/>
</dbReference>
<dbReference type="PANTHER" id="PTHR44688:SF16">
    <property type="entry name" value="DNA-BINDING TRANSCRIPTIONAL ACTIVATOR DEVR_DOSR"/>
    <property type="match status" value="1"/>
</dbReference>
<protein>
    <submittedName>
        <fullName evidence="5">HTH-type transcriptional regulator MalT</fullName>
    </submittedName>
</protein>
<dbReference type="AlphaFoldDB" id="A0A168P3X7"/>
<name>A0A168P3X7_9CLOT</name>
<comment type="caution">
    <text evidence="5">The sequence shown here is derived from an EMBL/GenBank/DDBJ whole genome shotgun (WGS) entry which is preliminary data.</text>
</comment>
<evidence type="ECO:0000313" key="5">
    <source>
        <dbReference type="EMBL" id="OAA87277.1"/>
    </source>
</evidence>
<dbReference type="InterPro" id="IPR016032">
    <property type="entry name" value="Sig_transdc_resp-reg_C-effctor"/>
</dbReference>
<dbReference type="InterPro" id="IPR036388">
    <property type="entry name" value="WH-like_DNA-bd_sf"/>
</dbReference>
<dbReference type="Pfam" id="PF25873">
    <property type="entry name" value="WHD_MalT"/>
    <property type="match status" value="1"/>
</dbReference>
<dbReference type="InterPro" id="IPR000792">
    <property type="entry name" value="Tscrpt_reg_LuxR_C"/>
</dbReference>
<dbReference type="Proteomes" id="UP000077384">
    <property type="component" value="Unassembled WGS sequence"/>
</dbReference>
<dbReference type="RefSeq" id="WP_063602397.1">
    <property type="nucleotide sequence ID" value="NZ_LITQ01000041.1"/>
</dbReference>
<proteinExistence type="predicted"/>
<keyword evidence="3" id="KW-0804">Transcription</keyword>
<gene>
    <name evidence="5" type="primary">malT_1</name>
    <name evidence="6" type="ORF">CLCOS_00330</name>
    <name evidence="5" type="ORF">WX73_02770</name>
</gene>
<dbReference type="Gene3D" id="1.10.10.10">
    <property type="entry name" value="Winged helix-like DNA-binding domain superfamily/Winged helix DNA-binding domain"/>
    <property type="match status" value="1"/>
</dbReference>
<evidence type="ECO:0000313" key="8">
    <source>
        <dbReference type="Proteomes" id="UP000093694"/>
    </source>
</evidence>
<dbReference type="GO" id="GO:0006355">
    <property type="term" value="P:regulation of DNA-templated transcription"/>
    <property type="evidence" value="ECO:0007669"/>
    <property type="project" value="InterPro"/>
</dbReference>
<evidence type="ECO:0000259" key="4">
    <source>
        <dbReference type="PROSITE" id="PS50043"/>
    </source>
</evidence>
<dbReference type="PATRIC" id="fig|1705578.3.peg.3048"/>
<dbReference type="EMBL" id="LROR01000014">
    <property type="protein sequence ID" value="OBR97762.1"/>
    <property type="molecule type" value="Genomic_DNA"/>
</dbReference>
<keyword evidence="8" id="KW-1185">Reference proteome</keyword>
<dbReference type="SMART" id="SM00421">
    <property type="entry name" value="HTH_LUXR"/>
    <property type="match status" value="1"/>
</dbReference>
<dbReference type="PANTHER" id="PTHR44688">
    <property type="entry name" value="DNA-BINDING TRANSCRIPTIONAL ACTIVATOR DEVR_DOSR"/>
    <property type="match status" value="1"/>
</dbReference>
<sequence>MKKIKLLKRQRINHILSVIYHYPLTIVEAPMGFGKTTAVRHFLEYKKSPYFWITFLNSNENTSFLWSDFSNEISKIDEDAGQKLKSLGFPVDVPQMSKVLSILNHIDYDEKTVFVIDDYHLSKKTQVNKLLRQIVLERLDNFHIVIITRDTTEINFTELFSKGLCQVISQQQLKFTYEEIENYCLMMNKNISSSDLEKIEEYTDGWISLTYMVILGLEKGIPVGMNNTIEDLVENTLFDAYDGYIQNFLLELSIMDSFTAKQAFFVTHEERTDKILKKLRQENAFVFYDEVNKTYKIHNVLLDFLRIKQHFKPAHIKELYRRLGYWYLSKKDFIIGYGYLNRAGDVEKILSDFNNPHNVRNELTEFEGSFEMFNSLPEELLYKYPVAYLQHIFLSILKGNDEIVEDCAQRLDRLQQFYSEIEVIDDNYRNHIIAEILIVKKFTVFNHAEEMIVNNHKIIELLNGKQSYIMLRENEYTFGSPHLIYIYFREQGTLKEILYTITKKFSLHAKIANGCGTGCEYVGLAEYALETGDFKSVELNSFKAIYKAKTKEQTSLIICANFNLMRLYAFQGKIDESIRILNNLEEEVNELNNPIYNTTMDLCRGYIYGCIGYPEKIPYWLQVGDMTDGDFFYQGMAFNYIVYGKAVMLTKNYVKLEMLTESFEEYFSIFSNQLGFIHNSIFKAVAKYNLYGMEKGVSELQEALSKARQDYIIAPFVENALYIISMFETILNNNSRDEYINKTTVLSRQYIENLQNSSENKINLSQRELEVLSLTAKGLKRTQVACKLGISESTAKTHLQNIYKKLQVSGKFEAVKIARMYGII</sequence>
<dbReference type="SUPFAM" id="SSF46894">
    <property type="entry name" value="C-terminal effector domain of the bipartite response regulators"/>
    <property type="match status" value="1"/>
</dbReference>
<dbReference type="EMBL" id="LITQ01000041">
    <property type="protein sequence ID" value="OAA87277.1"/>
    <property type="molecule type" value="Genomic_DNA"/>
</dbReference>
<organism evidence="5 7">
    <name type="scientific">Clostridium coskatii</name>
    <dbReference type="NCBI Taxonomy" id="1705578"/>
    <lineage>
        <taxon>Bacteria</taxon>
        <taxon>Bacillati</taxon>
        <taxon>Bacillota</taxon>
        <taxon>Clostridia</taxon>
        <taxon>Eubacteriales</taxon>
        <taxon>Clostridiaceae</taxon>
        <taxon>Clostridium</taxon>
    </lineage>
</organism>
<evidence type="ECO:0000256" key="2">
    <source>
        <dbReference type="ARBA" id="ARBA00023125"/>
    </source>
</evidence>
<evidence type="ECO:0000256" key="3">
    <source>
        <dbReference type="ARBA" id="ARBA00023163"/>
    </source>
</evidence>
<dbReference type="Pfam" id="PF00196">
    <property type="entry name" value="GerE"/>
    <property type="match status" value="1"/>
</dbReference>
<dbReference type="Proteomes" id="UP000093694">
    <property type="component" value="Unassembled WGS sequence"/>
</dbReference>
<dbReference type="CDD" id="cd06170">
    <property type="entry name" value="LuxR_C_like"/>
    <property type="match status" value="1"/>
</dbReference>